<dbReference type="Proteomes" id="UP001595765">
    <property type="component" value="Unassembled WGS sequence"/>
</dbReference>
<keyword evidence="3" id="KW-1185">Reference proteome</keyword>
<evidence type="ECO:0000313" key="3">
    <source>
        <dbReference type="Proteomes" id="UP001595765"/>
    </source>
</evidence>
<sequence>MTEKTPFPESLPSPGLAEVRITADSPETARQVAAALGRLFDAPEQSSQPAGPDGSGTCLLITVDTTRAAGQQQPFRPHLVPDARHSP</sequence>
<dbReference type="EMBL" id="JBHSBB010000010">
    <property type="protein sequence ID" value="MFC4033105.1"/>
    <property type="molecule type" value="Genomic_DNA"/>
</dbReference>
<accession>A0ABV8HM57</accession>
<name>A0ABV8HM57_9ACTN</name>
<evidence type="ECO:0000256" key="1">
    <source>
        <dbReference type="SAM" id="MobiDB-lite"/>
    </source>
</evidence>
<protein>
    <submittedName>
        <fullName evidence="2">Uncharacterized protein</fullName>
    </submittedName>
</protein>
<feature type="region of interest" description="Disordered" evidence="1">
    <location>
        <begin position="68"/>
        <end position="87"/>
    </location>
</feature>
<dbReference type="RefSeq" id="WP_386430152.1">
    <property type="nucleotide sequence ID" value="NZ_JBHSBB010000010.1"/>
</dbReference>
<gene>
    <name evidence="2" type="ORF">ACFO3J_16655</name>
</gene>
<reference evidence="3" key="1">
    <citation type="journal article" date="2019" name="Int. J. Syst. Evol. Microbiol.">
        <title>The Global Catalogue of Microorganisms (GCM) 10K type strain sequencing project: providing services to taxonomists for standard genome sequencing and annotation.</title>
        <authorList>
            <consortium name="The Broad Institute Genomics Platform"/>
            <consortium name="The Broad Institute Genome Sequencing Center for Infectious Disease"/>
            <person name="Wu L."/>
            <person name="Ma J."/>
        </authorList>
    </citation>
    <scope>NUCLEOTIDE SEQUENCE [LARGE SCALE GENOMIC DNA]</scope>
    <source>
        <strain evidence="3">CGMCC 4.7237</strain>
    </source>
</reference>
<evidence type="ECO:0000313" key="2">
    <source>
        <dbReference type="EMBL" id="MFC4033105.1"/>
    </source>
</evidence>
<proteinExistence type="predicted"/>
<organism evidence="2 3">
    <name type="scientific">Streptomyces polygonati</name>
    <dbReference type="NCBI Taxonomy" id="1617087"/>
    <lineage>
        <taxon>Bacteria</taxon>
        <taxon>Bacillati</taxon>
        <taxon>Actinomycetota</taxon>
        <taxon>Actinomycetes</taxon>
        <taxon>Kitasatosporales</taxon>
        <taxon>Streptomycetaceae</taxon>
        <taxon>Streptomyces</taxon>
    </lineage>
</organism>
<comment type="caution">
    <text evidence="2">The sequence shown here is derived from an EMBL/GenBank/DDBJ whole genome shotgun (WGS) entry which is preliminary data.</text>
</comment>